<reference evidence="1" key="1">
    <citation type="submission" date="2023-03" db="EMBL/GenBank/DDBJ databases">
        <title>Chromosome-level genomes of two armyworms, Mythimna separata and Mythimna loreyi, provide insights into the biosynthesis and reception of sex pheromones.</title>
        <authorList>
            <person name="Zhao H."/>
        </authorList>
    </citation>
    <scope>NUCLEOTIDE SEQUENCE</scope>
    <source>
        <strain evidence="1">BeijingLab</strain>
    </source>
</reference>
<keyword evidence="2" id="KW-1185">Reference proteome</keyword>
<dbReference type="EMBL" id="CM056797">
    <property type="protein sequence ID" value="KAJ8712846.1"/>
    <property type="molecule type" value="Genomic_DNA"/>
</dbReference>
<accession>A0ACC2QAR4</accession>
<protein>
    <submittedName>
        <fullName evidence="1">Uncharacterized protein</fullName>
    </submittedName>
</protein>
<dbReference type="Proteomes" id="UP001231649">
    <property type="component" value="Chromosome 21"/>
</dbReference>
<sequence>MTSVARTPPKSGSQKSTPVHYGSDSALHTREKQEQPDPNITRRFKRRLDDPTDNTNDSLSELKTMFEDFQSKQEEKLEALKSTMDAIKKQNEEIKTSMIFLSDKYDEILSSMDKLQHENTSNKDRIKILEAQLDQFDLKSRAGSVELRNIPEIESETKQSLINLTKNIGAIINTPIHDSDIRDVYRIKIKDKSNGPIIVDFNSTVTKENLIKSTITYNKEKPVDQRLNTSTLKMKGPSRLIYVAESLTKKARRLHYLARMFAKSYNYESCWTSYGKVYLRRNKVDQRVRIDSEETLENLKSSS</sequence>
<name>A0ACC2QAR4_9NEOP</name>
<evidence type="ECO:0000313" key="1">
    <source>
        <dbReference type="EMBL" id="KAJ8712846.1"/>
    </source>
</evidence>
<comment type="caution">
    <text evidence="1">The sequence shown here is derived from an EMBL/GenBank/DDBJ whole genome shotgun (WGS) entry which is preliminary data.</text>
</comment>
<evidence type="ECO:0000313" key="2">
    <source>
        <dbReference type="Proteomes" id="UP001231649"/>
    </source>
</evidence>
<organism evidence="1 2">
    <name type="scientific">Mythimna loreyi</name>
    <dbReference type="NCBI Taxonomy" id="667449"/>
    <lineage>
        <taxon>Eukaryota</taxon>
        <taxon>Metazoa</taxon>
        <taxon>Ecdysozoa</taxon>
        <taxon>Arthropoda</taxon>
        <taxon>Hexapoda</taxon>
        <taxon>Insecta</taxon>
        <taxon>Pterygota</taxon>
        <taxon>Neoptera</taxon>
        <taxon>Endopterygota</taxon>
        <taxon>Lepidoptera</taxon>
        <taxon>Glossata</taxon>
        <taxon>Ditrysia</taxon>
        <taxon>Noctuoidea</taxon>
        <taxon>Noctuidae</taxon>
        <taxon>Noctuinae</taxon>
        <taxon>Hadenini</taxon>
        <taxon>Mythimna</taxon>
    </lineage>
</organism>
<proteinExistence type="predicted"/>
<gene>
    <name evidence="1" type="ORF">PYW08_008150</name>
</gene>